<dbReference type="PANTHER" id="PTHR10887:SF495">
    <property type="entry name" value="HELICASE SENATAXIN ISOFORM X1-RELATED"/>
    <property type="match status" value="1"/>
</dbReference>
<feature type="region of interest" description="Disordered" evidence="5">
    <location>
        <begin position="243"/>
        <end position="329"/>
    </location>
</feature>
<keyword evidence="4" id="KW-0067">ATP-binding</keyword>
<dbReference type="Pfam" id="PF13087">
    <property type="entry name" value="AAA_12"/>
    <property type="match status" value="1"/>
</dbReference>
<dbReference type="EMBL" id="CAUYUE010000002">
    <property type="protein sequence ID" value="CAK0747176.1"/>
    <property type="molecule type" value="Genomic_DNA"/>
</dbReference>
<dbReference type="InterPro" id="IPR047187">
    <property type="entry name" value="SF1_C_Upf1"/>
</dbReference>
<evidence type="ECO:0000256" key="2">
    <source>
        <dbReference type="ARBA" id="ARBA00022801"/>
    </source>
</evidence>
<evidence type="ECO:0000256" key="4">
    <source>
        <dbReference type="ARBA" id="ARBA00022840"/>
    </source>
</evidence>
<evidence type="ECO:0000259" key="7">
    <source>
        <dbReference type="Pfam" id="PF13087"/>
    </source>
</evidence>
<organism evidence="8 9">
    <name type="scientific">Coccomyxa viridis</name>
    <dbReference type="NCBI Taxonomy" id="1274662"/>
    <lineage>
        <taxon>Eukaryota</taxon>
        <taxon>Viridiplantae</taxon>
        <taxon>Chlorophyta</taxon>
        <taxon>core chlorophytes</taxon>
        <taxon>Trebouxiophyceae</taxon>
        <taxon>Trebouxiophyceae incertae sedis</taxon>
        <taxon>Coccomyxaceae</taxon>
        <taxon>Coccomyxa</taxon>
    </lineage>
</organism>
<dbReference type="InterPro" id="IPR045055">
    <property type="entry name" value="DNA2/NAM7-like"/>
</dbReference>
<evidence type="ECO:0000256" key="5">
    <source>
        <dbReference type="SAM" id="MobiDB-lite"/>
    </source>
</evidence>
<protein>
    <submittedName>
        <fullName evidence="8">Uncharacterized protein</fullName>
    </submittedName>
</protein>
<keyword evidence="3" id="KW-0347">Helicase</keyword>
<dbReference type="Gene3D" id="3.40.50.300">
    <property type="entry name" value="P-loop containing nucleotide triphosphate hydrolases"/>
    <property type="match status" value="2"/>
</dbReference>
<dbReference type="Pfam" id="PF13086">
    <property type="entry name" value="AAA_11"/>
    <property type="match status" value="1"/>
</dbReference>
<accession>A0AAV1HUW6</accession>
<dbReference type="GO" id="GO:0005524">
    <property type="term" value="F:ATP binding"/>
    <property type="evidence" value="ECO:0007669"/>
    <property type="project" value="UniProtKB-KW"/>
</dbReference>
<feature type="domain" description="DNA2/NAM7 helicase helicase" evidence="6">
    <location>
        <begin position="478"/>
        <end position="773"/>
    </location>
</feature>
<dbReference type="CDD" id="cd18808">
    <property type="entry name" value="SF1_C_Upf1"/>
    <property type="match status" value="1"/>
</dbReference>
<evidence type="ECO:0000313" key="9">
    <source>
        <dbReference type="Proteomes" id="UP001314263"/>
    </source>
</evidence>
<dbReference type="GO" id="GO:0004386">
    <property type="term" value="F:helicase activity"/>
    <property type="evidence" value="ECO:0007669"/>
    <property type="project" value="UniProtKB-KW"/>
</dbReference>
<feature type="compositionally biased region" description="Polar residues" evidence="5">
    <location>
        <begin position="13"/>
        <end position="24"/>
    </location>
</feature>
<evidence type="ECO:0000256" key="3">
    <source>
        <dbReference type="ARBA" id="ARBA00022806"/>
    </source>
</evidence>
<proteinExistence type="predicted"/>
<dbReference type="GO" id="GO:0005694">
    <property type="term" value="C:chromosome"/>
    <property type="evidence" value="ECO:0007669"/>
    <property type="project" value="UniProtKB-ARBA"/>
</dbReference>
<dbReference type="Proteomes" id="UP001314263">
    <property type="component" value="Unassembled WGS sequence"/>
</dbReference>
<dbReference type="InterPro" id="IPR027417">
    <property type="entry name" value="P-loop_NTPase"/>
</dbReference>
<feature type="domain" description="DNA2/NAM7 helicase-like C-terminal" evidence="7">
    <location>
        <begin position="780"/>
        <end position="984"/>
    </location>
</feature>
<feature type="region of interest" description="Disordered" evidence="5">
    <location>
        <begin position="1"/>
        <end position="101"/>
    </location>
</feature>
<gene>
    <name evidence="8" type="ORF">CVIRNUC_001747</name>
</gene>
<feature type="compositionally biased region" description="Low complexity" evidence="5">
    <location>
        <begin position="249"/>
        <end position="264"/>
    </location>
</feature>
<feature type="region of interest" description="Disordered" evidence="5">
    <location>
        <begin position="1060"/>
        <end position="1120"/>
    </location>
</feature>
<dbReference type="InterPro" id="IPR041677">
    <property type="entry name" value="DNA2/NAM7_AAA_11"/>
</dbReference>
<evidence type="ECO:0000256" key="1">
    <source>
        <dbReference type="ARBA" id="ARBA00022741"/>
    </source>
</evidence>
<evidence type="ECO:0000313" key="8">
    <source>
        <dbReference type="EMBL" id="CAK0747176.1"/>
    </source>
</evidence>
<keyword evidence="9" id="KW-1185">Reference proteome</keyword>
<keyword evidence="1" id="KW-0547">Nucleotide-binding</keyword>
<evidence type="ECO:0000259" key="6">
    <source>
        <dbReference type="Pfam" id="PF13086"/>
    </source>
</evidence>
<name>A0AAV1HUW6_9CHLO</name>
<dbReference type="AlphaFoldDB" id="A0AAV1HUW6"/>
<feature type="compositionally biased region" description="Low complexity" evidence="5">
    <location>
        <begin position="1099"/>
        <end position="1114"/>
    </location>
</feature>
<dbReference type="CDD" id="cd18042">
    <property type="entry name" value="DEXXQc_SETX"/>
    <property type="match status" value="1"/>
</dbReference>
<dbReference type="PANTHER" id="PTHR10887">
    <property type="entry name" value="DNA2/NAM7 HELICASE FAMILY"/>
    <property type="match status" value="1"/>
</dbReference>
<dbReference type="SUPFAM" id="SSF52540">
    <property type="entry name" value="P-loop containing nucleoside triphosphate hydrolases"/>
    <property type="match status" value="1"/>
</dbReference>
<comment type="caution">
    <text evidence="8">The sequence shown here is derived from an EMBL/GenBank/DDBJ whole genome shotgun (WGS) entry which is preliminary data.</text>
</comment>
<reference evidence="8 9" key="1">
    <citation type="submission" date="2023-10" db="EMBL/GenBank/DDBJ databases">
        <authorList>
            <person name="Maclean D."/>
            <person name="Macfadyen A."/>
        </authorList>
    </citation>
    <scope>NUCLEOTIDE SEQUENCE [LARGE SCALE GENOMIC DNA]</scope>
</reference>
<feature type="compositionally biased region" description="Low complexity" evidence="5">
    <location>
        <begin position="1065"/>
        <end position="1085"/>
    </location>
</feature>
<dbReference type="GO" id="GO:0016787">
    <property type="term" value="F:hydrolase activity"/>
    <property type="evidence" value="ECO:0007669"/>
    <property type="project" value="UniProtKB-KW"/>
</dbReference>
<feature type="compositionally biased region" description="Low complexity" evidence="5">
    <location>
        <begin position="303"/>
        <end position="312"/>
    </location>
</feature>
<sequence length="1162" mass="125685">MDGAKGKPPLSTGKRQAQPISPQLSAARAGAGRPRQPRGPTKRARSDDEPDPEPSPAQPVLLPLKKPGGKPEKNFKRPQARANGAPNGRKERAQPAQADPGVERLEAEVLSGQLWHKECQERNANLPDDIPLSFPSADAYVRTFEPLLFEEAGESVRGDWAEACEGPRARVWPARIGSVEQQARGWVTALLTAVPGSHFMPQQRDLQTGAIILLTSQKPPARQVLDWLSRGLAAAAAHEGSASCQQESTQGQPAAASGAASDTACRTRSPSPVPAAAEEAEDGQLPGSSSEAEAIGEAVPVLAAAQASSSSSNGRPPARPGALHSTGRAAADPVQIIAGVVRQGLQRHESSGSVVIGMHPCCAAHAEQPQGGPCCRAVDVLRGRSDGWWAVALTPLITQAREFHILHRLKSFPLVESILQPERLKACEKSLEPEAIRRLWPREVAEKSFIDYLWSQYDYTQLGAIEAAACHLGAAHGHVGLETLPFLLVQGPPGTGKTHTVKGVLNVWHLVHYQRYYDSLVAALSDPAIVKDSLRLALERNLPNVAPKPRILICAPSNAAADELLQRIMGTGFHDVQGKPYRPNVVRIGSEEAPLAQRARDVWVDGLVRQYTNLHPEVHSQRKSQHIREATQLSRIIMEVVRQLSAVTDQAEIHERASQLAKLHERRDKEIVEIQRYEAVQGLVYQDPGVNRFQVDAELELSFVMEAEMVFTTLSSTGRRVFQRLPPNAFETVLIDEAAQASEIAALQPLTFGCRRAVLVGDPQQLPATVKSQRGKELQLERSLFERLQRGGCPVKVLSVQYRMHPEIRMFPSNHFYGGRLEDGQSVREAPDPPFFEAPLLKPYVFFDVSQGREQRGGVSGGSLRNQAEADVAAGLFMALTSFCEAARKAGRQVPEYEVGVVTPYRQQKACLRETFERMAGPAAASKVMIETVDSFQGKQLDVIILSCVRASEGKAGVGFLADVRRMNVAITRAKRALWVLGSAATLRRSPVWAALLEDAEKRTKIVPDAAASHLFLELKPFAERTPEDLARAGLLPAQGAGPSGTGQRYAELHLEDILGPQDTPAGADAADLSAPAGSALLGPLQNPRRGVMHQQPGQAPSSTTAAAQPTQPASEHEDDSVVELLYSSAPGQGRAVSQAKQAQQQSLGLSPIGMVLKAVRR</sequence>
<dbReference type="FunFam" id="3.40.50.300:FF:000326">
    <property type="entry name" value="P-loop containing nucleoside triphosphate hydrolase"/>
    <property type="match status" value="1"/>
</dbReference>
<keyword evidence="2" id="KW-0378">Hydrolase</keyword>
<dbReference type="InterPro" id="IPR041679">
    <property type="entry name" value="DNA2/NAM7-like_C"/>
</dbReference>